<name>A0A1M5UV28_9FIRM</name>
<accession>A0A1M5UV28</accession>
<dbReference type="InterPro" id="IPR019606">
    <property type="entry name" value="GerMN"/>
</dbReference>
<gene>
    <name evidence="2" type="ORF">SAMN02745135_01589</name>
</gene>
<dbReference type="RefSeq" id="WP_073196786.1">
    <property type="nucleotide sequence ID" value="NZ_FQXO01000042.1"/>
</dbReference>
<dbReference type="SMART" id="SM00909">
    <property type="entry name" value="Germane"/>
    <property type="match status" value="1"/>
</dbReference>
<dbReference type="OrthoDB" id="1955078at2"/>
<dbReference type="PROSITE" id="PS51257">
    <property type="entry name" value="PROKAR_LIPOPROTEIN"/>
    <property type="match status" value="1"/>
</dbReference>
<dbReference type="EMBL" id="FQXO01000042">
    <property type="protein sequence ID" value="SHH66688.1"/>
    <property type="molecule type" value="Genomic_DNA"/>
</dbReference>
<organism evidence="2 3">
    <name type="scientific">Caloranaerobacter azorensis DSM 13643</name>
    <dbReference type="NCBI Taxonomy" id="1121264"/>
    <lineage>
        <taxon>Bacteria</taxon>
        <taxon>Bacillati</taxon>
        <taxon>Bacillota</taxon>
        <taxon>Tissierellia</taxon>
        <taxon>Tissierellales</taxon>
        <taxon>Thermohalobacteraceae</taxon>
        <taxon>Caloranaerobacter</taxon>
    </lineage>
</organism>
<dbReference type="Pfam" id="PF10646">
    <property type="entry name" value="Germane"/>
    <property type="match status" value="1"/>
</dbReference>
<proteinExistence type="predicted"/>
<evidence type="ECO:0000313" key="3">
    <source>
        <dbReference type="Proteomes" id="UP000183967"/>
    </source>
</evidence>
<feature type="domain" description="GerMN" evidence="1">
    <location>
        <begin position="93"/>
        <end position="181"/>
    </location>
</feature>
<evidence type="ECO:0000259" key="1">
    <source>
        <dbReference type="SMART" id="SM00909"/>
    </source>
</evidence>
<dbReference type="AlphaFoldDB" id="A0A1M5UV28"/>
<reference evidence="3" key="1">
    <citation type="submission" date="2016-11" db="EMBL/GenBank/DDBJ databases">
        <authorList>
            <person name="Varghese N."/>
            <person name="Submissions S."/>
        </authorList>
    </citation>
    <scope>NUCLEOTIDE SEQUENCE [LARGE SCALE GENOMIC DNA]</scope>
    <source>
        <strain evidence="3">DSM 13643</strain>
    </source>
</reference>
<keyword evidence="3" id="KW-1185">Reference proteome</keyword>
<sequence>MKKLITILLTLTLITTLFVGCSKKDKVKEEQGNLKDNAVTEVKEESKSEDVEEDKVEEVNYVLYLKQKSIPFIFAEKYTIKADDPKLKDKSIEWIALEHLINFKGFQDFISPIPEGTKLLGLNKENGIVYVDLSKEFIDNMPKDKQSTKLVIDSIVNTLTFFDGNESVMFKIEGQAVKKINGVDLSKQFYFSSDFLPDK</sequence>
<evidence type="ECO:0000313" key="2">
    <source>
        <dbReference type="EMBL" id="SHH66688.1"/>
    </source>
</evidence>
<dbReference type="Proteomes" id="UP000183967">
    <property type="component" value="Unassembled WGS sequence"/>
</dbReference>
<protein>
    <submittedName>
        <fullName evidence="2">Sporulation and spore germination</fullName>
    </submittedName>
</protein>